<organism evidence="2 3">
    <name type="scientific">Takifugu bimaculatus</name>
    <dbReference type="NCBI Taxonomy" id="433685"/>
    <lineage>
        <taxon>Eukaryota</taxon>
        <taxon>Metazoa</taxon>
        <taxon>Chordata</taxon>
        <taxon>Craniata</taxon>
        <taxon>Vertebrata</taxon>
        <taxon>Euteleostomi</taxon>
        <taxon>Actinopterygii</taxon>
        <taxon>Neopterygii</taxon>
        <taxon>Teleostei</taxon>
        <taxon>Neoteleostei</taxon>
        <taxon>Acanthomorphata</taxon>
        <taxon>Eupercaria</taxon>
        <taxon>Tetraodontiformes</taxon>
        <taxon>Tetradontoidea</taxon>
        <taxon>Tetraodontidae</taxon>
        <taxon>Takifugu</taxon>
    </lineage>
</organism>
<proteinExistence type="predicted"/>
<dbReference type="AlphaFoldDB" id="A0A4Z2BVR6"/>
<feature type="domain" description="DAAF9 CobW C-like" evidence="1">
    <location>
        <begin position="16"/>
        <end position="83"/>
    </location>
</feature>
<dbReference type="InterPro" id="IPR040342">
    <property type="entry name" value="DNAAF9"/>
</dbReference>
<dbReference type="Pfam" id="PF23319">
    <property type="entry name" value="CobW_C_DAAF9"/>
    <property type="match status" value="1"/>
</dbReference>
<dbReference type="PANTHER" id="PTHR33664">
    <property type="entry name" value="RCG26366"/>
    <property type="match status" value="1"/>
</dbReference>
<dbReference type="InterPro" id="IPR056414">
    <property type="entry name" value="DAAF9_CobW_C"/>
</dbReference>
<sequence>CRGCFPTGSGSLGLVQLCLTFRRPLERPQFVARCKAWRSALSPSPFRGNVYNVWGKVRFSDSEQLMEVSYSTIRGSLNVTPDQNQPLNLGPKDSSSSCFLVFDGLDLTEDGLKDLAQTLRQAAVVFPDAAPPCRHGRLYRRYVAEANREVELFNRQLELRGQPDLFDPLTGPLPPSVGFSCTGTARVWLTSRVVDRRKSPSLSLILRSVRRIKHLWPHVCSR</sequence>
<keyword evidence="3" id="KW-1185">Reference proteome</keyword>
<feature type="non-terminal residue" evidence="2">
    <location>
        <position position="222"/>
    </location>
</feature>
<dbReference type="PANTHER" id="PTHR33664:SF1">
    <property type="entry name" value="DYNEIN AXONEMAL ASSEMBLY FACTOR 9"/>
    <property type="match status" value="1"/>
</dbReference>
<dbReference type="Proteomes" id="UP000516260">
    <property type="component" value="Chromosome 18"/>
</dbReference>
<dbReference type="EMBL" id="SWLE01000010">
    <property type="protein sequence ID" value="TNM96082.1"/>
    <property type="molecule type" value="Genomic_DNA"/>
</dbReference>
<comment type="caution">
    <text evidence="2">The sequence shown here is derived from an EMBL/GenBank/DDBJ whole genome shotgun (WGS) entry which is preliminary data.</text>
</comment>
<name>A0A4Z2BVR6_9TELE</name>
<evidence type="ECO:0000313" key="3">
    <source>
        <dbReference type="Proteomes" id="UP000516260"/>
    </source>
</evidence>
<protein>
    <recommendedName>
        <fullName evidence="1">DAAF9 CobW C-like domain-containing protein</fullName>
    </recommendedName>
</protein>
<accession>A0A4Z2BVR6</accession>
<gene>
    <name evidence="2" type="ORF">fugu_017165</name>
</gene>
<evidence type="ECO:0000313" key="2">
    <source>
        <dbReference type="EMBL" id="TNM96082.1"/>
    </source>
</evidence>
<evidence type="ECO:0000259" key="1">
    <source>
        <dbReference type="Pfam" id="PF23319"/>
    </source>
</evidence>
<reference evidence="2 3" key="1">
    <citation type="submission" date="2019-04" db="EMBL/GenBank/DDBJ databases">
        <title>The sequence and de novo assembly of Takifugu bimaculatus genome using PacBio and Hi-C technologies.</title>
        <authorList>
            <person name="Xu P."/>
            <person name="Liu B."/>
            <person name="Zhou Z."/>
        </authorList>
    </citation>
    <scope>NUCLEOTIDE SEQUENCE [LARGE SCALE GENOMIC DNA]</scope>
    <source>
        <strain evidence="2">TB-2018</strain>
        <tissue evidence="2">Muscle</tissue>
    </source>
</reference>